<sequence>MAELRFKAESYQIMGAMFEVYQEMGCGFLEPVYQECVELELADQGIPFVAQVQLELSYKHHALKSKYIPDAICFGKIVLELKAAKEITDEHRAQVHNYLKATGYRLGIIVNFGHYPKLQYERIVR</sequence>
<dbReference type="OrthoDB" id="9798792at2"/>
<dbReference type="EMBL" id="SJPM01000005">
    <property type="protein sequence ID" value="TWT96291.1"/>
    <property type="molecule type" value="Genomic_DNA"/>
</dbReference>
<organism evidence="1 2">
    <name type="scientific">Neorhodopirellula pilleata</name>
    <dbReference type="NCBI Taxonomy" id="2714738"/>
    <lineage>
        <taxon>Bacteria</taxon>
        <taxon>Pseudomonadati</taxon>
        <taxon>Planctomycetota</taxon>
        <taxon>Planctomycetia</taxon>
        <taxon>Pirellulales</taxon>
        <taxon>Pirellulaceae</taxon>
        <taxon>Neorhodopirellula</taxon>
    </lineage>
</organism>
<evidence type="ECO:0000313" key="2">
    <source>
        <dbReference type="Proteomes" id="UP000316213"/>
    </source>
</evidence>
<dbReference type="NCBIfam" id="TIGR04256">
    <property type="entry name" value="GxxExxY"/>
    <property type="match status" value="1"/>
</dbReference>
<dbReference type="Pfam" id="PF13366">
    <property type="entry name" value="PDDEXK_3"/>
    <property type="match status" value="1"/>
</dbReference>
<evidence type="ECO:0000313" key="1">
    <source>
        <dbReference type="EMBL" id="TWT96291.1"/>
    </source>
</evidence>
<comment type="caution">
    <text evidence="1">The sequence shown here is derived from an EMBL/GenBank/DDBJ whole genome shotgun (WGS) entry which is preliminary data.</text>
</comment>
<evidence type="ECO:0008006" key="3">
    <source>
        <dbReference type="Google" id="ProtNLM"/>
    </source>
</evidence>
<name>A0A5C6AB65_9BACT</name>
<dbReference type="Proteomes" id="UP000316213">
    <property type="component" value="Unassembled WGS sequence"/>
</dbReference>
<accession>A0A5C6AB65</accession>
<proteinExistence type="predicted"/>
<reference evidence="1 2" key="1">
    <citation type="submission" date="2019-02" db="EMBL/GenBank/DDBJ databases">
        <title>Deep-cultivation of Planctomycetes and their phenomic and genomic characterization uncovers novel biology.</title>
        <authorList>
            <person name="Wiegand S."/>
            <person name="Jogler M."/>
            <person name="Boedeker C."/>
            <person name="Pinto D."/>
            <person name="Vollmers J."/>
            <person name="Rivas-Marin E."/>
            <person name="Kohn T."/>
            <person name="Peeters S.H."/>
            <person name="Heuer A."/>
            <person name="Rast P."/>
            <person name="Oberbeckmann S."/>
            <person name="Bunk B."/>
            <person name="Jeske O."/>
            <person name="Meyerdierks A."/>
            <person name="Storesund J.E."/>
            <person name="Kallscheuer N."/>
            <person name="Luecker S."/>
            <person name="Lage O.M."/>
            <person name="Pohl T."/>
            <person name="Merkel B.J."/>
            <person name="Hornburger P."/>
            <person name="Mueller R.-W."/>
            <person name="Bruemmer F."/>
            <person name="Labrenz M."/>
            <person name="Spormann A.M."/>
            <person name="Op Den Camp H."/>
            <person name="Overmann J."/>
            <person name="Amann R."/>
            <person name="Jetten M.S.M."/>
            <person name="Mascher T."/>
            <person name="Medema M.H."/>
            <person name="Devos D.P."/>
            <person name="Kaster A.-K."/>
            <person name="Ovreas L."/>
            <person name="Rohde M."/>
            <person name="Galperin M.Y."/>
            <person name="Jogler C."/>
        </authorList>
    </citation>
    <scope>NUCLEOTIDE SEQUENCE [LARGE SCALE GENOMIC DNA]</scope>
    <source>
        <strain evidence="1 2">Pla100</strain>
    </source>
</reference>
<gene>
    <name evidence="1" type="ORF">Pla100_27680</name>
</gene>
<dbReference type="InterPro" id="IPR026350">
    <property type="entry name" value="GxxExxY"/>
</dbReference>
<protein>
    <recommendedName>
        <fullName evidence="3">GxxExxY protein</fullName>
    </recommendedName>
</protein>
<keyword evidence="2" id="KW-1185">Reference proteome</keyword>
<dbReference type="RefSeq" id="WP_146578238.1">
    <property type="nucleotide sequence ID" value="NZ_SJPM01000005.1"/>
</dbReference>
<dbReference type="AlphaFoldDB" id="A0A5C6AB65"/>